<protein>
    <submittedName>
        <fullName evidence="3">Metallo-beta-lactamase superfamily protein PA0057</fullName>
    </submittedName>
</protein>
<feature type="signal peptide" evidence="1">
    <location>
        <begin position="1"/>
        <end position="22"/>
    </location>
</feature>
<dbReference type="Pfam" id="PF00753">
    <property type="entry name" value="Lactamase_B"/>
    <property type="match status" value="1"/>
</dbReference>
<organism evidence="3 4">
    <name type="scientific">Aquitalea magnusonii</name>
    <dbReference type="NCBI Taxonomy" id="332411"/>
    <lineage>
        <taxon>Bacteria</taxon>
        <taxon>Pseudomonadati</taxon>
        <taxon>Pseudomonadota</taxon>
        <taxon>Betaproteobacteria</taxon>
        <taxon>Neisseriales</taxon>
        <taxon>Chromobacteriaceae</taxon>
        <taxon>Aquitalea</taxon>
    </lineage>
</organism>
<dbReference type="PANTHER" id="PTHR42951">
    <property type="entry name" value="METALLO-BETA-LACTAMASE DOMAIN-CONTAINING"/>
    <property type="match status" value="1"/>
</dbReference>
<dbReference type="RefSeq" id="WP_197715438.1">
    <property type="nucleotide sequence ID" value="NZ_AP018823.1"/>
</dbReference>
<reference evidence="3 4" key="2">
    <citation type="journal article" date="2017" name="Genome Announc.">
        <title>Draft genome sequence of Aquitalea magnusonii strain H3, a plant growth-promoting bacterium of duckweed Lemna minor.</title>
        <authorList>
            <person name="Ishizawa H."/>
            <person name="Kuroda M."/>
            <person name="Ike M."/>
        </authorList>
    </citation>
    <scope>NUCLEOTIDE SEQUENCE [LARGE SCALE GENOMIC DNA]</scope>
    <source>
        <strain evidence="3 4">H3</strain>
    </source>
</reference>
<dbReference type="SMART" id="SM00849">
    <property type="entry name" value="Lactamase_B"/>
    <property type="match status" value="1"/>
</dbReference>
<dbReference type="Proteomes" id="UP000198290">
    <property type="component" value="Chromosome"/>
</dbReference>
<evidence type="ECO:0000259" key="2">
    <source>
        <dbReference type="SMART" id="SM00849"/>
    </source>
</evidence>
<accession>A0A3G9GG84</accession>
<dbReference type="Pfam" id="PF22036">
    <property type="entry name" value="MoaF_like"/>
    <property type="match status" value="1"/>
</dbReference>
<dbReference type="SUPFAM" id="SSF56281">
    <property type="entry name" value="Metallo-hydrolase/oxidoreductase"/>
    <property type="match status" value="1"/>
</dbReference>
<dbReference type="InterPro" id="IPR053892">
    <property type="entry name" value="MoaF-like"/>
</dbReference>
<dbReference type="InterPro" id="IPR036866">
    <property type="entry name" value="RibonucZ/Hydroxyglut_hydro"/>
</dbReference>
<name>A0A3G9GG84_9NEIS</name>
<keyword evidence="1" id="KW-0732">Signal</keyword>
<keyword evidence="4" id="KW-1185">Reference proteome</keyword>
<dbReference type="InterPro" id="IPR001279">
    <property type="entry name" value="Metallo-B-lactamas"/>
</dbReference>
<feature type="domain" description="Metallo-beta-lactamase" evidence="2">
    <location>
        <begin position="41"/>
        <end position="226"/>
    </location>
</feature>
<reference evidence="4" key="3">
    <citation type="journal article" date="2017" name="Plant Physiol. Biochem.">
        <title>Differential oxidative and antioxidative response of duckweed Lemna minor toward plant growth promoting/inhibiting bacteria.</title>
        <authorList>
            <person name="Ishizawa H."/>
            <person name="Kuroda M."/>
            <person name="Morikawa M."/>
            <person name="Ike M."/>
        </authorList>
    </citation>
    <scope>NUCLEOTIDE SEQUENCE [LARGE SCALE GENOMIC DNA]</scope>
    <source>
        <strain evidence="4">H3</strain>
    </source>
</reference>
<dbReference type="InterPro" id="IPR050855">
    <property type="entry name" value="NDM-1-like"/>
</dbReference>
<dbReference type="KEGG" id="amah:DLM_3286"/>
<evidence type="ECO:0000313" key="3">
    <source>
        <dbReference type="EMBL" id="BBF86878.1"/>
    </source>
</evidence>
<dbReference type="PANTHER" id="PTHR42951:SF14">
    <property type="entry name" value="METALLO-BETA-LACTAMASE SUPERFAMILY PROTEIN"/>
    <property type="match status" value="1"/>
</dbReference>
<proteinExistence type="predicted"/>
<dbReference type="Gene3D" id="2.40.128.20">
    <property type="match status" value="1"/>
</dbReference>
<dbReference type="EMBL" id="AP018823">
    <property type="protein sequence ID" value="BBF86878.1"/>
    <property type="molecule type" value="Genomic_DNA"/>
</dbReference>
<gene>
    <name evidence="3" type="ORF">DLM_3286</name>
</gene>
<reference evidence="4" key="1">
    <citation type="journal article" date="2017" name="Biotechnol. Biofuels">
        <title>Evaluation of environmental bacterial communities as a factor affecting the growth of duckweed Lemna minor.</title>
        <authorList>
            <person name="Ishizawa H."/>
            <person name="Kuroda M."/>
            <person name="Morikawa M."/>
            <person name="Ike M."/>
        </authorList>
    </citation>
    <scope>NUCLEOTIDE SEQUENCE [LARGE SCALE GENOMIC DNA]</scope>
    <source>
        <strain evidence="4">H3</strain>
    </source>
</reference>
<dbReference type="AlphaFoldDB" id="A0A3G9GG84"/>
<sequence length="405" mass="44194">MKSLFAAVTSIALFGVVPFAQAAQPGLDIQVYNPGEKGIFAVSSEIIAGEKEVVLIDAQFSIADANKLVDKIKATGKKLTTVYISHSDPDYYFGLEAIKKAFPDVRVLATPETVAAIHASKDGKLAFWGPILKENAPKQVFTPDVLQGNTLTVDGNKLEVMGLKGPTPDRSYVWIPSIKAVVGGVVVMANQHVWIADTQTEKSRQNWLQTLADIEALKPTMVVPGHYMLNKDGSQPFTIKSVQFTRDYLKAFDKEAKESKNSAELIAAMKKLYPGLAGDNLLDMSAKVIKGEMQWPAAEAKPAYPAAGKKVAVSFGETTFELNFHDDKSMSYIGTAGMFKGMGDDVQYTAVPIRPQVFMVYWHEPKTGSNVVHVQDFENGIVYTNIAQTDGQFLHMQGKLAVQNG</sequence>
<dbReference type="Gene3D" id="3.60.15.10">
    <property type="entry name" value="Ribonuclease Z/Hydroxyacylglutathione hydrolase-like"/>
    <property type="match status" value="1"/>
</dbReference>
<evidence type="ECO:0000256" key="1">
    <source>
        <dbReference type="SAM" id="SignalP"/>
    </source>
</evidence>
<feature type="chain" id="PRO_5018068496" evidence="1">
    <location>
        <begin position="23"/>
        <end position="405"/>
    </location>
</feature>
<dbReference type="CDD" id="cd07739">
    <property type="entry name" value="metallo-hydrolase-like_MBL-fold"/>
    <property type="match status" value="1"/>
</dbReference>
<dbReference type="InterPro" id="IPR012674">
    <property type="entry name" value="Calycin"/>
</dbReference>
<evidence type="ECO:0000313" key="4">
    <source>
        <dbReference type="Proteomes" id="UP000198290"/>
    </source>
</evidence>